<evidence type="ECO:0000313" key="2">
    <source>
        <dbReference type="EMBL" id="KAG0671677.1"/>
    </source>
</evidence>
<sequence>MSSVTSTTHRNLLSDITNNSKLSFGDSNAVELVKNRQRKIFKDIAHFKNAINEIEKEIQHLNNKLIPDIIKLSNKKHADMDAMKGTILQCKNDIEETSMSIDTLQRNNELENNNLQLAHSIKMTTVENDLEQIKFNCIKENEAQLNEVENMKPDENMIEEMNILQEQLIEVTKELNEVESENKKICEEYDKSGPVVTEYEQFKINKTQEMNELLKEQELLQNKHSGIQEEWETGNLQVETLSKELDGILERIATEESQIKDTVELNETYTKTLRQYTLQYQSVTTTLDDITSQHDNYNKKDKLQTGKLLREQRLRKKLSVSIAQINQKIPIVKYTDMCPSTNGHPLTTDTINFNNNPLIKNITRLIEYEIQPLYEIYDNKHRDSITIMHVSSEKTPFLVDFMNFLSDNYSSGDNLVEVNDTNTNTFIPINEYDNTSTHQDIIRFKLTGIRQFFKKISLIIIDSLNKMEDLSHSIATRNETNLTLKELMTSTKSIVIFNTNYDTDNTHSLKALYKQIESLSI</sequence>
<gene>
    <name evidence="2" type="ORF">C6P45_005283</name>
</gene>
<evidence type="ECO:0000256" key="1">
    <source>
        <dbReference type="SAM" id="Coils"/>
    </source>
</evidence>
<dbReference type="EMBL" id="PUHR01000009">
    <property type="protein sequence ID" value="KAG0671677.1"/>
    <property type="molecule type" value="Genomic_DNA"/>
</dbReference>
<reference evidence="2 3" key="1">
    <citation type="submission" date="2020-11" db="EMBL/GenBank/DDBJ databases">
        <title>Kefir isolates.</title>
        <authorList>
            <person name="Marcisauskas S."/>
            <person name="Kim Y."/>
            <person name="Blasche S."/>
        </authorList>
    </citation>
    <scope>NUCLEOTIDE SEQUENCE [LARGE SCALE GENOMIC DNA]</scope>
    <source>
        <strain evidence="2 3">OG2</strain>
    </source>
</reference>
<dbReference type="OrthoDB" id="4067584at2759"/>
<evidence type="ECO:0000313" key="3">
    <source>
        <dbReference type="Proteomes" id="UP000750334"/>
    </source>
</evidence>
<evidence type="ECO:0008006" key="4">
    <source>
        <dbReference type="Google" id="ProtNLM"/>
    </source>
</evidence>
<comment type="caution">
    <text evidence="2">The sequence shown here is derived from an EMBL/GenBank/DDBJ whole genome shotgun (WGS) entry which is preliminary data.</text>
</comment>
<organism evidence="2 3">
    <name type="scientific">Maudiozyma exigua</name>
    <name type="common">Yeast</name>
    <name type="synonym">Kazachstania exigua</name>
    <dbReference type="NCBI Taxonomy" id="34358"/>
    <lineage>
        <taxon>Eukaryota</taxon>
        <taxon>Fungi</taxon>
        <taxon>Dikarya</taxon>
        <taxon>Ascomycota</taxon>
        <taxon>Saccharomycotina</taxon>
        <taxon>Saccharomycetes</taxon>
        <taxon>Saccharomycetales</taxon>
        <taxon>Saccharomycetaceae</taxon>
        <taxon>Maudiozyma</taxon>
    </lineage>
</organism>
<proteinExistence type="predicted"/>
<dbReference type="Proteomes" id="UP000750334">
    <property type="component" value="Unassembled WGS sequence"/>
</dbReference>
<keyword evidence="3" id="KW-1185">Reference proteome</keyword>
<accession>A0A9P7BDB5</accession>
<protein>
    <recommendedName>
        <fullName evidence="4">Spindle pole body-associated protein Vik1/Cik1 microtubule binding domain-containing protein</fullName>
    </recommendedName>
</protein>
<feature type="coiled-coil region" evidence="1">
    <location>
        <begin position="154"/>
        <end position="258"/>
    </location>
</feature>
<name>A0A9P7BDB5_MAUEX</name>
<keyword evidence="1" id="KW-0175">Coiled coil</keyword>
<dbReference type="AlphaFoldDB" id="A0A9P7BDB5"/>